<dbReference type="AlphaFoldDB" id="A0A7X9E6R9"/>
<evidence type="ECO:0000313" key="4">
    <source>
        <dbReference type="EMBL" id="NMB91500.1"/>
    </source>
</evidence>
<evidence type="ECO:0000256" key="1">
    <source>
        <dbReference type="ARBA" id="ARBA00022679"/>
    </source>
</evidence>
<dbReference type="Proteomes" id="UP000590542">
    <property type="component" value="Unassembled WGS sequence"/>
</dbReference>
<dbReference type="GO" id="GO:0016757">
    <property type="term" value="F:glycosyltransferase activity"/>
    <property type="evidence" value="ECO:0007669"/>
    <property type="project" value="InterPro"/>
</dbReference>
<dbReference type="CDD" id="cd03809">
    <property type="entry name" value="GT4_MtfB-like"/>
    <property type="match status" value="1"/>
</dbReference>
<dbReference type="Gene3D" id="3.40.50.2000">
    <property type="entry name" value="Glycogen Phosphorylase B"/>
    <property type="match status" value="2"/>
</dbReference>
<evidence type="ECO:0000313" key="5">
    <source>
        <dbReference type="Proteomes" id="UP000590542"/>
    </source>
</evidence>
<dbReference type="SUPFAM" id="SSF53756">
    <property type="entry name" value="UDP-Glycosyltransferase/glycogen phosphorylase"/>
    <property type="match status" value="1"/>
</dbReference>
<dbReference type="Pfam" id="PF13439">
    <property type="entry name" value="Glyco_transf_4"/>
    <property type="match status" value="1"/>
</dbReference>
<feature type="domain" description="Glycosyltransferase subfamily 4-like N-terminal" evidence="3">
    <location>
        <begin position="17"/>
        <end position="173"/>
    </location>
</feature>
<protein>
    <submittedName>
        <fullName evidence="4">Glycosyltransferase family 4 protein</fullName>
    </submittedName>
</protein>
<organism evidence="4 5">
    <name type="scientific">candidate division WWE3 bacterium</name>
    <dbReference type="NCBI Taxonomy" id="2053526"/>
    <lineage>
        <taxon>Bacteria</taxon>
        <taxon>Katanobacteria</taxon>
    </lineage>
</organism>
<reference evidence="4 5" key="1">
    <citation type="journal article" date="2020" name="Biotechnol. Biofuels">
        <title>New insights from the biogas microbiome by comprehensive genome-resolved metagenomics of nearly 1600 species originating from multiple anaerobic digesters.</title>
        <authorList>
            <person name="Campanaro S."/>
            <person name="Treu L."/>
            <person name="Rodriguez-R L.M."/>
            <person name="Kovalovszki A."/>
            <person name="Ziels R.M."/>
            <person name="Maus I."/>
            <person name="Zhu X."/>
            <person name="Kougias P.G."/>
            <person name="Basile A."/>
            <person name="Luo G."/>
            <person name="Schluter A."/>
            <person name="Konstantinidis K.T."/>
            <person name="Angelidaki I."/>
        </authorList>
    </citation>
    <scope>NUCLEOTIDE SEQUENCE [LARGE SCALE GENOMIC DNA]</scope>
    <source>
        <strain evidence="4">AS27yjCOA_202</strain>
    </source>
</reference>
<dbReference type="InterPro" id="IPR028098">
    <property type="entry name" value="Glyco_trans_4-like_N"/>
</dbReference>
<keyword evidence="1 4" id="KW-0808">Transferase</keyword>
<evidence type="ECO:0000259" key="2">
    <source>
        <dbReference type="Pfam" id="PF00534"/>
    </source>
</evidence>
<proteinExistence type="predicted"/>
<name>A0A7X9E6R9_UNCKA</name>
<evidence type="ECO:0000259" key="3">
    <source>
        <dbReference type="Pfam" id="PF13439"/>
    </source>
</evidence>
<gene>
    <name evidence="4" type="ORF">GYA37_01470</name>
</gene>
<comment type="caution">
    <text evidence="4">The sequence shown here is derived from an EMBL/GenBank/DDBJ whole genome shotgun (WGS) entry which is preliminary data.</text>
</comment>
<accession>A0A7X9E6R9</accession>
<dbReference type="Pfam" id="PF00534">
    <property type="entry name" value="Glycos_transf_1"/>
    <property type="match status" value="1"/>
</dbReference>
<feature type="domain" description="Glycosyl transferase family 1" evidence="2">
    <location>
        <begin position="186"/>
        <end position="351"/>
    </location>
</feature>
<dbReference type="PANTHER" id="PTHR46401">
    <property type="entry name" value="GLYCOSYLTRANSFERASE WBBK-RELATED"/>
    <property type="match status" value="1"/>
</dbReference>
<dbReference type="EMBL" id="JAAZNV010000006">
    <property type="protein sequence ID" value="NMB91500.1"/>
    <property type="molecule type" value="Genomic_DNA"/>
</dbReference>
<dbReference type="PANTHER" id="PTHR46401:SF2">
    <property type="entry name" value="GLYCOSYLTRANSFERASE WBBK-RELATED"/>
    <property type="match status" value="1"/>
</dbReference>
<sequence length="378" mass="43520">MKIGLNGQKLLIENPAGPEKYTFNLYKALSKIDENSTYTIYFSTKPKEEYFRELTQGNPNFNYKVIKCPVMWTQLGIALKLLRNPVDVFFTPVHTIPMIRTRKTKFVTMIHGLEYRFTSGYNNPLLRLKIDRPIKYAIKHSDKIIVPTKATKDEILRRKWRKEDDIEIVHEGVGNNFYKRSEEEIKTIRKKFNVELNPYLFFVSTIQPRKNIPGMVEGFSLALKEKKIPQDTKLLIAGKNGWDFEESLESPRKFGVENNVNFIGRVSDEDLPVLFSGSVGFVNCSFEEGFGLPLLEAMTCETPCMVSNIPAFKEIGKDIPIYINPKDSNSIKDGIVNLISRNYDLERIKKAKDISSEFTWENTALKTLGVFQYVVKNS</sequence>
<dbReference type="InterPro" id="IPR001296">
    <property type="entry name" value="Glyco_trans_1"/>
</dbReference>